<organism evidence="2 3">
    <name type="scientific">Bosea eneae</name>
    <dbReference type="NCBI Taxonomy" id="151454"/>
    <lineage>
        <taxon>Bacteria</taxon>
        <taxon>Pseudomonadati</taxon>
        <taxon>Pseudomonadota</taxon>
        <taxon>Alphaproteobacteria</taxon>
        <taxon>Hyphomicrobiales</taxon>
        <taxon>Boseaceae</taxon>
        <taxon>Bosea</taxon>
    </lineage>
</organism>
<evidence type="ECO:0000256" key="1">
    <source>
        <dbReference type="SAM" id="SignalP"/>
    </source>
</evidence>
<keyword evidence="1" id="KW-0732">Signal</keyword>
<comment type="caution">
    <text evidence="2">The sequence shown here is derived from an EMBL/GenBank/DDBJ whole genome shotgun (WGS) entry which is preliminary data.</text>
</comment>
<protein>
    <submittedName>
        <fullName evidence="2">DUF1236 domain-containing protein</fullName>
    </submittedName>
</protein>
<dbReference type="Proteomes" id="UP001596053">
    <property type="component" value="Unassembled WGS sequence"/>
</dbReference>
<dbReference type="RefSeq" id="WP_377800777.1">
    <property type="nucleotide sequence ID" value="NZ_JBHSLW010000039.1"/>
</dbReference>
<feature type="chain" id="PRO_5046596050" evidence="1">
    <location>
        <begin position="20"/>
        <end position="132"/>
    </location>
</feature>
<accession>A0ABW0IZS1</accession>
<feature type="signal peptide" evidence="1">
    <location>
        <begin position="1"/>
        <end position="19"/>
    </location>
</feature>
<dbReference type="EMBL" id="JBHSLW010000039">
    <property type="protein sequence ID" value="MFC5422520.1"/>
    <property type="molecule type" value="Genomic_DNA"/>
</dbReference>
<keyword evidence="3" id="KW-1185">Reference proteome</keyword>
<name>A0ABW0IZS1_9HYPH</name>
<evidence type="ECO:0000313" key="2">
    <source>
        <dbReference type="EMBL" id="MFC5422520.1"/>
    </source>
</evidence>
<dbReference type="Pfam" id="PF06823">
    <property type="entry name" value="DUF1236"/>
    <property type="match status" value="1"/>
</dbReference>
<evidence type="ECO:0000313" key="3">
    <source>
        <dbReference type="Proteomes" id="UP001596053"/>
    </source>
</evidence>
<dbReference type="InterPro" id="IPR009642">
    <property type="entry name" value="DUF1236"/>
</dbReference>
<reference evidence="3" key="1">
    <citation type="journal article" date="2019" name="Int. J. Syst. Evol. Microbiol.">
        <title>The Global Catalogue of Microorganisms (GCM) 10K type strain sequencing project: providing services to taxonomists for standard genome sequencing and annotation.</title>
        <authorList>
            <consortium name="The Broad Institute Genomics Platform"/>
            <consortium name="The Broad Institute Genome Sequencing Center for Infectious Disease"/>
            <person name="Wu L."/>
            <person name="Ma J."/>
        </authorList>
    </citation>
    <scope>NUCLEOTIDE SEQUENCE [LARGE SCALE GENOMIC DNA]</scope>
    <source>
        <strain evidence="3">NCAIM B.01391</strain>
    </source>
</reference>
<proteinExistence type="predicted"/>
<sequence length="132" mass="14007">MKTIAFALALAVLPATAFAQNSGAIVRDPTGGSTRDPALGVGTVEPSMKRDPAGGTMIDDSPRFRAYVVEQRVPSYTYAEPMAVGTVLPAEGGIVYRQVPSEYGAQGYSYTVVNGRTVLVEPSTRRIVQVID</sequence>
<gene>
    <name evidence="2" type="ORF">ACFPOB_23420</name>
</gene>